<protein>
    <recommendedName>
        <fullName evidence="1">VOC domain-containing protein</fullName>
    </recommendedName>
</protein>
<dbReference type="InterPro" id="IPR029068">
    <property type="entry name" value="Glyas_Bleomycin-R_OHBP_Dase"/>
</dbReference>
<comment type="caution">
    <text evidence="2">The sequence shown here is derived from an EMBL/GenBank/DDBJ whole genome shotgun (WGS) entry which is preliminary data.</text>
</comment>
<gene>
    <name evidence="3" type="ORF">A7K95_04675</name>
    <name evidence="2" type="ORF">GA842_02580</name>
</gene>
<evidence type="ECO:0000313" key="2">
    <source>
        <dbReference type="EMBL" id="MDV7693782.1"/>
    </source>
</evidence>
<dbReference type="AlphaFoldDB" id="A0AAP5TAQ5"/>
<organism evidence="2 5">
    <name type="scientific">Pediococcus parvulus</name>
    <dbReference type="NCBI Taxonomy" id="54062"/>
    <lineage>
        <taxon>Bacteria</taxon>
        <taxon>Bacillati</taxon>
        <taxon>Bacillota</taxon>
        <taxon>Bacilli</taxon>
        <taxon>Lactobacillales</taxon>
        <taxon>Lactobacillaceae</taxon>
        <taxon>Pediococcus</taxon>
    </lineage>
</organism>
<dbReference type="Proteomes" id="UP000077280">
    <property type="component" value="Unassembled WGS sequence"/>
</dbReference>
<dbReference type="PROSITE" id="PS51819">
    <property type="entry name" value="VOC"/>
    <property type="match status" value="1"/>
</dbReference>
<dbReference type="EMBL" id="WERX01000005">
    <property type="protein sequence ID" value="MDV7693782.1"/>
    <property type="molecule type" value="Genomic_DNA"/>
</dbReference>
<dbReference type="PANTHER" id="PTHR36110">
    <property type="entry name" value="RING-CLEAVING DIOXYGENASE MHQE-RELATED"/>
    <property type="match status" value="1"/>
</dbReference>
<dbReference type="Proteomes" id="UP001275867">
    <property type="component" value="Unassembled WGS sequence"/>
</dbReference>
<dbReference type="SUPFAM" id="SSF54593">
    <property type="entry name" value="Glyoxalase/Bleomycin resistance protein/Dihydroxybiphenyl dioxygenase"/>
    <property type="match status" value="1"/>
</dbReference>
<feature type="domain" description="VOC" evidence="1">
    <location>
        <begin position="1"/>
        <end position="109"/>
    </location>
</feature>
<reference evidence="2" key="2">
    <citation type="submission" date="2019-10" db="EMBL/GenBank/DDBJ databases">
        <title>Malate fermentation in French cider.</title>
        <authorList>
            <person name="Cousin F.J."/>
            <person name="Medina Fernandez S."/>
            <person name="Misery B."/>
            <person name="Laplace J.-M."/>
            <person name="Cretenet M."/>
        </authorList>
    </citation>
    <scope>NUCLEOTIDE SEQUENCE</scope>
    <source>
        <strain evidence="2">UCMA15901</strain>
    </source>
</reference>
<proteinExistence type="predicted"/>
<evidence type="ECO:0000313" key="5">
    <source>
        <dbReference type="Proteomes" id="UP001275867"/>
    </source>
</evidence>
<dbReference type="EMBL" id="LXND01000032">
    <property type="protein sequence ID" value="OAD64507.1"/>
    <property type="molecule type" value="Genomic_DNA"/>
</dbReference>
<name>A0AAP5TAQ5_9LACO</name>
<sequence>MIEILGLHLIKKTVNQDDIRTYHLYFTDDMVKAGTDITFFDFLGIPKGKQGKNGITRLGFRVPNDKASEWWQDRLDKFEISHDESKTRFGAKYFYFYDFDDQQYQLVSEEKPWCC</sequence>
<evidence type="ECO:0000313" key="3">
    <source>
        <dbReference type="EMBL" id="OAD64507.1"/>
    </source>
</evidence>
<reference evidence="3 4" key="1">
    <citation type="submission" date="2016-05" db="EMBL/GenBank/DDBJ databases">
        <title>Draft genome sequence of Pediococcus parvulus 2.6, a probiotic beta-glucan producer strain.</title>
        <authorList>
            <person name="Mohedano M.L."/>
            <person name="Perez-Ramos A."/>
            <person name="Duenas M.T."/>
            <person name="Lamontanara A."/>
            <person name="Orru L."/>
            <person name="Spano G."/>
            <person name="Capozzi V."/>
            <person name="Lopez P."/>
        </authorList>
    </citation>
    <scope>NUCLEOTIDE SEQUENCE [LARGE SCALE GENOMIC DNA]</scope>
    <source>
        <strain evidence="3 4">2.6</strain>
    </source>
</reference>
<evidence type="ECO:0000313" key="4">
    <source>
        <dbReference type="Proteomes" id="UP000077280"/>
    </source>
</evidence>
<accession>A0AAP5TAQ5</accession>
<dbReference type="PANTHER" id="PTHR36110:SF3">
    <property type="entry name" value="VOC DOMAIN-CONTAINING PROTEIN"/>
    <property type="match status" value="1"/>
</dbReference>
<keyword evidence="4" id="KW-1185">Reference proteome</keyword>
<dbReference type="InterPro" id="IPR052537">
    <property type="entry name" value="Extradiol_RC_dioxygenase"/>
</dbReference>
<dbReference type="InterPro" id="IPR037523">
    <property type="entry name" value="VOC_core"/>
</dbReference>
<dbReference type="Gene3D" id="3.10.180.10">
    <property type="entry name" value="2,3-Dihydroxybiphenyl 1,2-Dioxygenase, domain 1"/>
    <property type="match status" value="1"/>
</dbReference>
<evidence type="ECO:0000259" key="1">
    <source>
        <dbReference type="PROSITE" id="PS51819"/>
    </source>
</evidence>
<dbReference type="RefSeq" id="WP_068805586.1">
    <property type="nucleotide sequence ID" value="NZ_LXND01000032.1"/>
</dbReference>